<name>A0A1M6P5P8_9ACTN</name>
<dbReference type="EMBL" id="FQZG01000151">
    <property type="protein sequence ID" value="SHK03254.1"/>
    <property type="molecule type" value="Genomic_DNA"/>
</dbReference>
<reference evidence="1 2" key="1">
    <citation type="submission" date="2016-11" db="EMBL/GenBank/DDBJ databases">
        <authorList>
            <person name="Jaros S."/>
            <person name="Januszkiewicz K."/>
            <person name="Wedrychowicz H."/>
        </authorList>
    </citation>
    <scope>NUCLEOTIDE SEQUENCE [LARGE SCALE GENOMIC DNA]</scope>
    <source>
        <strain evidence="1 2">DSM 12906</strain>
    </source>
</reference>
<accession>A0A1M6P5P8</accession>
<sequence length="309" mass="33891">MSTLINHATLVQSGLNRTDISRRLKDGSLSRVRRGVYSPEPPAIDTPSHLMLVEATLPLVAPSSVVAYESAGAVHGLPLPELPTCVQMIRRTPGHADGGTVLRMRDTALHDDEVTHVGPIPVTTLERTVADLARVLPIEWGVAVCDAALTRGLPLERIAAVVRAHPRLRGLPRARSALSLSRFGAESPAESISRLQFIRYGLPEPQLQYEIIDHHGVVVGRADFGWPEYRLVGEVDGRWKYGELLRPGQSPQDAIMKEKRRENLIRATGHWIVRWDWNTANDGPALAELVGSALRMQREALGLTGALSL</sequence>
<dbReference type="STRING" id="1123357.SAMN02745244_03777"/>
<dbReference type="RefSeq" id="WP_073191659.1">
    <property type="nucleotide sequence ID" value="NZ_FQZG01000151.1"/>
</dbReference>
<dbReference type="AlphaFoldDB" id="A0A1M6P5P8"/>
<dbReference type="OrthoDB" id="5143202at2"/>
<organism evidence="1 2">
    <name type="scientific">Tessaracoccus bendigoensis DSM 12906</name>
    <dbReference type="NCBI Taxonomy" id="1123357"/>
    <lineage>
        <taxon>Bacteria</taxon>
        <taxon>Bacillati</taxon>
        <taxon>Actinomycetota</taxon>
        <taxon>Actinomycetes</taxon>
        <taxon>Propionibacteriales</taxon>
        <taxon>Propionibacteriaceae</taxon>
        <taxon>Tessaracoccus</taxon>
    </lineage>
</organism>
<evidence type="ECO:0000313" key="2">
    <source>
        <dbReference type="Proteomes" id="UP000184512"/>
    </source>
</evidence>
<proteinExistence type="predicted"/>
<dbReference type="Proteomes" id="UP000184512">
    <property type="component" value="Unassembled WGS sequence"/>
</dbReference>
<keyword evidence="2" id="KW-1185">Reference proteome</keyword>
<protein>
    <submittedName>
        <fullName evidence="1">Transcriptional regulator, AbiEi antitoxin, Type IV TA system</fullName>
    </submittedName>
</protein>
<gene>
    <name evidence="1" type="ORF">SAMN02745244_03777</name>
</gene>
<evidence type="ECO:0000313" key="1">
    <source>
        <dbReference type="EMBL" id="SHK03254.1"/>
    </source>
</evidence>